<organism evidence="3 4">
    <name type="scientific">Apiospora aurea</name>
    <dbReference type="NCBI Taxonomy" id="335848"/>
    <lineage>
        <taxon>Eukaryota</taxon>
        <taxon>Fungi</taxon>
        <taxon>Dikarya</taxon>
        <taxon>Ascomycota</taxon>
        <taxon>Pezizomycotina</taxon>
        <taxon>Sordariomycetes</taxon>
        <taxon>Xylariomycetidae</taxon>
        <taxon>Amphisphaeriales</taxon>
        <taxon>Apiosporaceae</taxon>
        <taxon>Apiospora</taxon>
    </lineage>
</organism>
<dbReference type="InterPro" id="IPR029523">
    <property type="entry name" value="INO80B/Ies2"/>
</dbReference>
<feature type="compositionally biased region" description="Low complexity" evidence="1">
    <location>
        <begin position="27"/>
        <end position="39"/>
    </location>
</feature>
<feature type="region of interest" description="Disordered" evidence="1">
    <location>
        <begin position="1"/>
        <end position="317"/>
    </location>
</feature>
<keyword evidence="4" id="KW-1185">Reference proteome</keyword>
<feature type="compositionally biased region" description="Acidic residues" evidence="1">
    <location>
        <begin position="229"/>
        <end position="245"/>
    </location>
</feature>
<dbReference type="EMBL" id="JAQQWE010000006">
    <property type="protein sequence ID" value="KAK7948029.1"/>
    <property type="molecule type" value="Genomic_DNA"/>
</dbReference>
<evidence type="ECO:0000313" key="4">
    <source>
        <dbReference type="Proteomes" id="UP001391051"/>
    </source>
</evidence>
<feature type="compositionally biased region" description="Low complexity" evidence="1">
    <location>
        <begin position="82"/>
        <end position="96"/>
    </location>
</feature>
<feature type="compositionally biased region" description="Acidic residues" evidence="1">
    <location>
        <begin position="125"/>
        <end position="190"/>
    </location>
</feature>
<feature type="compositionally biased region" description="Acidic residues" evidence="1">
    <location>
        <begin position="254"/>
        <end position="269"/>
    </location>
</feature>
<gene>
    <name evidence="3" type="ORF">PG986_008915</name>
</gene>
<dbReference type="GeneID" id="92078199"/>
<reference evidence="3 4" key="1">
    <citation type="submission" date="2023-01" db="EMBL/GenBank/DDBJ databases">
        <title>Analysis of 21 Apiospora genomes using comparative genomics revels a genus with tremendous synthesis potential of carbohydrate active enzymes and secondary metabolites.</title>
        <authorList>
            <person name="Sorensen T."/>
        </authorList>
    </citation>
    <scope>NUCLEOTIDE SEQUENCE [LARGE SCALE GENOMIC DNA]</scope>
    <source>
        <strain evidence="3 4">CBS 24483</strain>
    </source>
</reference>
<dbReference type="Pfam" id="PF04795">
    <property type="entry name" value="PAPA-1"/>
    <property type="match status" value="1"/>
</dbReference>
<evidence type="ECO:0000256" key="1">
    <source>
        <dbReference type="SAM" id="MobiDB-lite"/>
    </source>
</evidence>
<dbReference type="PANTHER" id="PTHR21561">
    <property type="entry name" value="INO80 COMPLEX SUBUNIT B"/>
    <property type="match status" value="1"/>
</dbReference>
<dbReference type="InterPro" id="IPR006880">
    <property type="entry name" value="INO80B_C"/>
</dbReference>
<feature type="region of interest" description="Disordered" evidence="1">
    <location>
        <begin position="364"/>
        <end position="384"/>
    </location>
</feature>
<feature type="domain" description="INO80 complex subunit B-like conserved region" evidence="2">
    <location>
        <begin position="330"/>
        <end position="410"/>
    </location>
</feature>
<dbReference type="SMART" id="SM01406">
    <property type="entry name" value="PAPA-1"/>
    <property type="match status" value="1"/>
</dbReference>
<sequence length="434" mass="46981">MASRPRRAAAQKANSAITDMVDSDNITSSRTGRIMSSRTSSRRSEGKSAVATVTRGPPSSPSDSNQHMHITVKLPASKLRQATTSRPTSSSSAKASVIAREGFIGGEILSGKRTRVQKKSYTLDSSDDDDDAEGEEEDAEGEDDDMIEVGEEDAEGEIVVDDTMDLDADGDEDDALGEEDAEGEEDDMDVDMTPSAPTIKVSRPTKATSNSKNKTPTKAASKPVIQDRDSDDDELSELESEDEIQDTVKVGGGDDPDEDAEGEEDDEIEAAGAPQEGDDDDLESGDDDGETPDLTKMTKRQRARFEDDADGSLLKLSDEVQAKKVFTAEEISMRRAEMARRRRNLSEKRNEEVKMETINKLLKKQAPKAKSKAQLANDESEAADANKADPIFVRWISSKEGNRIAVPEEMLGGPLGKVFTPGGLRSGKMVEEVS</sequence>
<dbReference type="Proteomes" id="UP001391051">
    <property type="component" value="Unassembled WGS sequence"/>
</dbReference>
<evidence type="ECO:0000313" key="3">
    <source>
        <dbReference type="EMBL" id="KAK7948029.1"/>
    </source>
</evidence>
<dbReference type="RefSeq" id="XP_066697535.1">
    <property type="nucleotide sequence ID" value="XM_066845137.1"/>
</dbReference>
<feature type="compositionally biased region" description="Acidic residues" evidence="1">
    <location>
        <begin position="276"/>
        <end position="291"/>
    </location>
</feature>
<name>A0ABR1Q6K3_9PEZI</name>
<evidence type="ECO:0000259" key="2">
    <source>
        <dbReference type="SMART" id="SM01406"/>
    </source>
</evidence>
<accession>A0ABR1Q6K3</accession>
<feature type="region of interest" description="Disordered" evidence="1">
    <location>
        <begin position="415"/>
        <end position="434"/>
    </location>
</feature>
<protein>
    <recommendedName>
        <fullName evidence="2">INO80 complex subunit B-like conserved region domain-containing protein</fullName>
    </recommendedName>
</protein>
<proteinExistence type="predicted"/>
<dbReference type="PANTHER" id="PTHR21561:SF12">
    <property type="entry name" value="INO80 COMPLEX SUBUNIT B"/>
    <property type="match status" value="1"/>
</dbReference>
<feature type="compositionally biased region" description="Polar residues" evidence="1">
    <location>
        <begin position="205"/>
        <end position="218"/>
    </location>
</feature>
<comment type="caution">
    <text evidence="3">The sequence shown here is derived from an EMBL/GenBank/DDBJ whole genome shotgun (WGS) entry which is preliminary data.</text>
</comment>